<keyword evidence="1" id="KW-0732">Signal</keyword>
<feature type="chain" id="PRO_5040331404" evidence="1">
    <location>
        <begin position="26"/>
        <end position="269"/>
    </location>
</feature>
<name>A0A9P5S9W8_9FUNG</name>
<organism evidence="2 3">
    <name type="scientific">Linnemannia schmuckeri</name>
    <dbReference type="NCBI Taxonomy" id="64567"/>
    <lineage>
        <taxon>Eukaryota</taxon>
        <taxon>Fungi</taxon>
        <taxon>Fungi incertae sedis</taxon>
        <taxon>Mucoromycota</taxon>
        <taxon>Mortierellomycotina</taxon>
        <taxon>Mortierellomycetes</taxon>
        <taxon>Mortierellales</taxon>
        <taxon>Mortierellaceae</taxon>
        <taxon>Linnemannia</taxon>
    </lineage>
</organism>
<evidence type="ECO:0000313" key="3">
    <source>
        <dbReference type="Proteomes" id="UP000748756"/>
    </source>
</evidence>
<dbReference type="OrthoDB" id="2366329at2759"/>
<evidence type="ECO:0000256" key="1">
    <source>
        <dbReference type="SAM" id="SignalP"/>
    </source>
</evidence>
<protein>
    <submittedName>
        <fullName evidence="2">Uncharacterized protein</fullName>
    </submittedName>
</protein>
<evidence type="ECO:0000313" key="2">
    <source>
        <dbReference type="EMBL" id="KAF9156252.1"/>
    </source>
</evidence>
<gene>
    <name evidence="2" type="ORF">BG015_006470</name>
</gene>
<dbReference type="Proteomes" id="UP000748756">
    <property type="component" value="Unassembled WGS sequence"/>
</dbReference>
<sequence>MRFFSASFVAAAFVAALTFADVARAVDPNDPVVKACVRKCDVAQATDFEAAVKTYPDPKDKERLSVIMWATVYRALSSTAEAGIGLNACNNKCQVKLSYAAEKCVKEFPVTDSDARLLCNTPPVEAERKCEDRCSKISRKCSEKCFLKANTDWEPCVTEYKDPRDPKRIQCIKDVDAAYVNNSICDTHSNTMQFSTALLIAVVGMLAVTLTTVNAQGDPVCIKRCDEAFSAPLGDCILAHPKQPKHPERKQCIDDAYYKWVNCLENCYE</sequence>
<proteinExistence type="predicted"/>
<comment type="caution">
    <text evidence="2">The sequence shown here is derived from an EMBL/GenBank/DDBJ whole genome shotgun (WGS) entry which is preliminary data.</text>
</comment>
<dbReference type="EMBL" id="JAAAUQ010000031">
    <property type="protein sequence ID" value="KAF9156252.1"/>
    <property type="molecule type" value="Genomic_DNA"/>
</dbReference>
<keyword evidence="3" id="KW-1185">Reference proteome</keyword>
<dbReference type="AlphaFoldDB" id="A0A9P5S9W8"/>
<feature type="signal peptide" evidence="1">
    <location>
        <begin position="1"/>
        <end position="25"/>
    </location>
</feature>
<accession>A0A9P5S9W8</accession>
<reference evidence="2" key="1">
    <citation type="journal article" date="2020" name="Fungal Divers.">
        <title>Resolving the Mortierellaceae phylogeny through synthesis of multi-gene phylogenetics and phylogenomics.</title>
        <authorList>
            <person name="Vandepol N."/>
            <person name="Liber J."/>
            <person name="Desiro A."/>
            <person name="Na H."/>
            <person name="Kennedy M."/>
            <person name="Barry K."/>
            <person name="Grigoriev I.V."/>
            <person name="Miller A.N."/>
            <person name="O'Donnell K."/>
            <person name="Stajich J.E."/>
            <person name="Bonito G."/>
        </authorList>
    </citation>
    <scope>NUCLEOTIDE SEQUENCE</scope>
    <source>
        <strain evidence="2">NRRL 6426</strain>
    </source>
</reference>